<protein>
    <submittedName>
        <fullName evidence="2">Nucleoside-diphosphate sugar epimerase</fullName>
    </submittedName>
</protein>
<accession>A0A0R0BIY1</accession>
<keyword evidence="3" id="KW-1185">Reference proteome</keyword>
<dbReference type="RefSeq" id="WP_057666516.1">
    <property type="nucleotide sequence ID" value="NZ_LDJH01000017.1"/>
</dbReference>
<dbReference type="GO" id="GO:0044877">
    <property type="term" value="F:protein-containing complex binding"/>
    <property type="evidence" value="ECO:0007669"/>
    <property type="project" value="TreeGrafter"/>
</dbReference>
<proteinExistence type="predicted"/>
<dbReference type="PANTHER" id="PTHR12126">
    <property type="entry name" value="NADH-UBIQUINONE OXIDOREDUCTASE 39 KDA SUBUNIT-RELATED"/>
    <property type="match status" value="1"/>
</dbReference>
<dbReference type="SUPFAM" id="SSF51735">
    <property type="entry name" value="NAD(P)-binding Rossmann-fold domains"/>
    <property type="match status" value="1"/>
</dbReference>
<reference evidence="2 3" key="1">
    <citation type="submission" date="2015-05" db="EMBL/GenBank/DDBJ databases">
        <title>Genome sequencing and analysis of members of genus Stenotrophomonas.</title>
        <authorList>
            <person name="Patil P.P."/>
            <person name="Midha S."/>
            <person name="Patil P.B."/>
        </authorList>
    </citation>
    <scope>NUCLEOTIDE SEQUENCE [LARGE SCALE GENOMIC DNA]</scope>
    <source>
        <strain evidence="2 3">DSM 17805</strain>
    </source>
</reference>
<dbReference type="GO" id="GO:0051287">
    <property type="term" value="F:NAD binding"/>
    <property type="evidence" value="ECO:0007669"/>
    <property type="project" value="InterPro"/>
</dbReference>
<dbReference type="Gene3D" id="3.40.50.720">
    <property type="entry name" value="NAD(P)-binding Rossmann-like Domain"/>
    <property type="match status" value="2"/>
</dbReference>
<dbReference type="InterPro" id="IPR001509">
    <property type="entry name" value="Epimerase_deHydtase"/>
</dbReference>
<dbReference type="STRING" id="266128.ABB25_10405"/>
<evidence type="ECO:0000313" key="2">
    <source>
        <dbReference type="EMBL" id="KRG57051.1"/>
    </source>
</evidence>
<name>A0A0R0BIY1_9GAMM</name>
<organism evidence="2 3">
    <name type="scientific">Stenotrophomonas koreensis</name>
    <dbReference type="NCBI Taxonomy" id="266128"/>
    <lineage>
        <taxon>Bacteria</taxon>
        <taxon>Pseudomonadati</taxon>
        <taxon>Pseudomonadota</taxon>
        <taxon>Gammaproteobacteria</taxon>
        <taxon>Lysobacterales</taxon>
        <taxon>Lysobacteraceae</taxon>
        <taxon>Stenotrophomonas</taxon>
    </lineage>
</organism>
<evidence type="ECO:0000313" key="3">
    <source>
        <dbReference type="Proteomes" id="UP000051254"/>
    </source>
</evidence>
<sequence>MHISTNSPARSAVVFGASGQIGAALLQRLLAAGWQVHAVSRQARQDTAALQWLQGDLDNPPPLPARPDVVFSCGPLDAFARWYQRHALVGVRVIAFSSTSVLVKHTSPDPAERDLAVRLASAEHAVFAHARDQQADATILRPTLVWGAGMDRSLSRIAALARHWGWFVLPRSAQGARQPVHVDDLAAAALAVLDCRAAHGQNYALAGGQVLSYWQMVQRVLLALPRRPRLLPVPDWLFRALVVLARRSGLLHGFGSAVQARMAQDLVFDIEPARRDFGYAPRGFSPTPAELGLTQ</sequence>
<dbReference type="InterPro" id="IPR000534">
    <property type="entry name" value="Semialdehyde_DH_NAD-bd"/>
</dbReference>
<dbReference type="InterPro" id="IPR036291">
    <property type="entry name" value="NAD(P)-bd_dom_sf"/>
</dbReference>
<dbReference type="PATRIC" id="fig|266128.3.peg.956"/>
<dbReference type="Pfam" id="PF01370">
    <property type="entry name" value="Epimerase"/>
    <property type="match status" value="2"/>
</dbReference>
<dbReference type="InterPro" id="IPR051207">
    <property type="entry name" value="ComplexI_NDUFA9_subunit"/>
</dbReference>
<dbReference type="GO" id="GO:0016620">
    <property type="term" value="F:oxidoreductase activity, acting on the aldehyde or oxo group of donors, NAD or NADP as acceptor"/>
    <property type="evidence" value="ECO:0007669"/>
    <property type="project" value="InterPro"/>
</dbReference>
<dbReference type="AlphaFoldDB" id="A0A0R0BIY1"/>
<evidence type="ECO:0000259" key="1">
    <source>
        <dbReference type="SMART" id="SM00859"/>
    </source>
</evidence>
<dbReference type="EMBL" id="LDJH01000017">
    <property type="protein sequence ID" value="KRG57051.1"/>
    <property type="molecule type" value="Genomic_DNA"/>
</dbReference>
<dbReference type="Proteomes" id="UP000051254">
    <property type="component" value="Unassembled WGS sequence"/>
</dbReference>
<gene>
    <name evidence="2" type="ORF">ABB25_10405</name>
</gene>
<dbReference type="OrthoDB" id="5565437at2"/>
<comment type="caution">
    <text evidence="2">The sequence shown here is derived from an EMBL/GenBank/DDBJ whole genome shotgun (WGS) entry which is preliminary data.</text>
</comment>
<dbReference type="PANTHER" id="PTHR12126:SF11">
    <property type="entry name" value="NADH DEHYDROGENASE [UBIQUINONE] 1 ALPHA SUBCOMPLEX SUBUNIT 9, MITOCHONDRIAL"/>
    <property type="match status" value="1"/>
</dbReference>
<dbReference type="SMART" id="SM00859">
    <property type="entry name" value="Semialdhyde_dh"/>
    <property type="match status" value="1"/>
</dbReference>
<feature type="domain" description="Semialdehyde dehydrogenase NAD-binding" evidence="1">
    <location>
        <begin position="11"/>
        <end position="116"/>
    </location>
</feature>